<dbReference type="AlphaFoldDB" id="A0A9D5JYR9"/>
<accession>A0A9D5JYR9</accession>
<gene>
    <name evidence="1" type="ORF">GF339_16635</name>
</gene>
<sequence length="270" mass="31539">MKLRNIFRPKDPPIQQNSRQTLIHEEMMFLLERNQKRFRKLLQAHLLDEGCNFPLHLALPRFYELMLTGLVARADQATQKKFAQAVPALQPITSQTLSTASLKEALQTHDEFYRAMRFFASNLNNAGQRMAWEVVQSIDQITQEWLLDPALFQAKRDAFDHHLHTFVTQLWHASHLSPSAHPPLDLIRRRLYIAWTNSLLRKMNVRHAFEAEFGSIPDVLNAMQADHAVFCRFMAFCQAQTPYFTYIASRTFWRTLETLLTQRDTSRTSP</sequence>
<protein>
    <submittedName>
        <fullName evidence="1">Uncharacterized protein</fullName>
    </submittedName>
</protein>
<name>A0A9D5JYR9_9BACT</name>
<proteinExistence type="predicted"/>
<dbReference type="EMBL" id="WJJP01000540">
    <property type="protein sequence ID" value="MBD3326216.1"/>
    <property type="molecule type" value="Genomic_DNA"/>
</dbReference>
<organism evidence="1 2">
    <name type="scientific">candidate division KSB3 bacterium</name>
    <dbReference type="NCBI Taxonomy" id="2044937"/>
    <lineage>
        <taxon>Bacteria</taxon>
        <taxon>candidate division KSB3</taxon>
    </lineage>
</organism>
<dbReference type="Proteomes" id="UP000649604">
    <property type="component" value="Unassembled WGS sequence"/>
</dbReference>
<evidence type="ECO:0000313" key="1">
    <source>
        <dbReference type="EMBL" id="MBD3326216.1"/>
    </source>
</evidence>
<evidence type="ECO:0000313" key="2">
    <source>
        <dbReference type="Proteomes" id="UP000649604"/>
    </source>
</evidence>
<reference evidence="1" key="1">
    <citation type="submission" date="2019-11" db="EMBL/GenBank/DDBJ databases">
        <title>Microbial mats filling the niche in hypersaline microbial mats.</title>
        <authorList>
            <person name="Wong H.L."/>
            <person name="Macleod F.I."/>
            <person name="White R.A. III"/>
            <person name="Burns B.P."/>
        </authorList>
    </citation>
    <scope>NUCLEOTIDE SEQUENCE</scope>
    <source>
        <strain evidence="1">Rbin_158</strain>
    </source>
</reference>
<comment type="caution">
    <text evidence="1">The sequence shown here is derived from an EMBL/GenBank/DDBJ whole genome shotgun (WGS) entry which is preliminary data.</text>
</comment>